<keyword evidence="1" id="KW-0812">Transmembrane</keyword>
<sequence length="57" mass="6351">MSKSNFEHNDNGTSIQVTVDITKIVKYLCFAGVIIVGIIFGTKCFQNMLKEGLIEIE</sequence>
<dbReference type="RefSeq" id="WP_158245933.1">
    <property type="nucleotide sequence ID" value="NZ_CVTD020000017.1"/>
</dbReference>
<evidence type="ECO:0000313" key="2">
    <source>
        <dbReference type="EMBL" id="CRZ34857.1"/>
    </source>
</evidence>
<evidence type="ECO:0000313" key="3">
    <source>
        <dbReference type="Proteomes" id="UP000236497"/>
    </source>
</evidence>
<keyword evidence="1" id="KW-0472">Membrane</keyword>
<gene>
    <name evidence="2" type="ORF">HHT355_1656</name>
</gene>
<feature type="transmembrane region" description="Helical" evidence="1">
    <location>
        <begin position="24"/>
        <end position="42"/>
    </location>
</feature>
<keyword evidence="1" id="KW-1133">Transmembrane helix</keyword>
<reference evidence="2 3" key="1">
    <citation type="submission" date="2015-06" db="EMBL/GenBank/DDBJ databases">
        <authorList>
            <person name="Wibberg Daniel"/>
        </authorList>
    </citation>
    <scope>NUCLEOTIDE SEQUENCE [LARGE SCALE GENOMIC DNA]</scope>
    <source>
        <strain evidence="2 3">T3/55T</strain>
    </source>
</reference>
<dbReference type="EMBL" id="CVTD020000017">
    <property type="protein sequence ID" value="CRZ34857.1"/>
    <property type="molecule type" value="Genomic_DNA"/>
</dbReference>
<keyword evidence="3" id="KW-1185">Reference proteome</keyword>
<dbReference type="Proteomes" id="UP000236497">
    <property type="component" value="Unassembled WGS sequence"/>
</dbReference>
<organism evidence="2 3">
    <name type="scientific">Herbinix hemicellulosilytica</name>
    <dbReference type="NCBI Taxonomy" id="1564487"/>
    <lineage>
        <taxon>Bacteria</taxon>
        <taxon>Bacillati</taxon>
        <taxon>Bacillota</taxon>
        <taxon>Clostridia</taxon>
        <taxon>Lachnospirales</taxon>
        <taxon>Lachnospiraceae</taxon>
        <taxon>Herbinix</taxon>
    </lineage>
</organism>
<evidence type="ECO:0000256" key="1">
    <source>
        <dbReference type="SAM" id="Phobius"/>
    </source>
</evidence>
<proteinExistence type="predicted"/>
<dbReference type="AlphaFoldDB" id="A0A0H5SH70"/>
<protein>
    <submittedName>
        <fullName evidence="2">Uncharacterized protein</fullName>
    </submittedName>
</protein>
<accession>A0A0H5SH70</accession>
<name>A0A0H5SH70_HERHM</name>